<accession>A0A8J3CUL6</accession>
<dbReference type="Proteomes" id="UP000642809">
    <property type="component" value="Unassembled WGS sequence"/>
</dbReference>
<dbReference type="EMBL" id="BMYF01000002">
    <property type="protein sequence ID" value="GHB27717.1"/>
    <property type="molecule type" value="Genomic_DNA"/>
</dbReference>
<evidence type="ECO:0000313" key="2">
    <source>
        <dbReference type="Proteomes" id="UP000642809"/>
    </source>
</evidence>
<evidence type="ECO:0000313" key="1">
    <source>
        <dbReference type="EMBL" id="GHB27717.1"/>
    </source>
</evidence>
<protein>
    <submittedName>
        <fullName evidence="1">Uncharacterized protein</fullName>
    </submittedName>
</protein>
<dbReference type="AlphaFoldDB" id="A0A8J3CUL6"/>
<comment type="caution">
    <text evidence="1">The sequence shown here is derived from an EMBL/GenBank/DDBJ whole genome shotgun (WGS) entry which is preliminary data.</text>
</comment>
<gene>
    <name evidence="1" type="ORF">GCM10008106_05590</name>
</gene>
<reference evidence="1" key="2">
    <citation type="submission" date="2020-09" db="EMBL/GenBank/DDBJ databases">
        <authorList>
            <person name="Sun Q."/>
            <person name="Kim S."/>
        </authorList>
    </citation>
    <scope>NUCLEOTIDE SEQUENCE</scope>
    <source>
        <strain evidence="1">KCTC 23224</strain>
    </source>
</reference>
<reference evidence="1" key="1">
    <citation type="journal article" date="2014" name="Int. J. Syst. Evol. Microbiol.">
        <title>Complete genome sequence of Corynebacterium casei LMG S-19264T (=DSM 44701T), isolated from a smear-ripened cheese.</title>
        <authorList>
            <consortium name="US DOE Joint Genome Institute (JGI-PGF)"/>
            <person name="Walter F."/>
            <person name="Albersmeier A."/>
            <person name="Kalinowski J."/>
            <person name="Ruckert C."/>
        </authorList>
    </citation>
    <scope>NUCLEOTIDE SEQUENCE</scope>
    <source>
        <strain evidence="1">KCTC 23224</strain>
    </source>
</reference>
<sequence length="93" mass="10287">MALIGNRKSPLDAHVFHSKGEEEAVFEESWGSKDVLAFLFGEDCWERLGMFDGGHMKCLIVETEESVPVPQAKDGLFEEADGEVIMDGKAIEV</sequence>
<keyword evidence="2" id="KW-1185">Reference proteome</keyword>
<proteinExistence type="predicted"/>
<name>A0A8J3CUL6_9BACT</name>
<organism evidence="1 2">
    <name type="scientific">Mongoliitalea lutea</name>
    <dbReference type="NCBI Taxonomy" id="849756"/>
    <lineage>
        <taxon>Bacteria</taxon>
        <taxon>Pseudomonadati</taxon>
        <taxon>Bacteroidota</taxon>
        <taxon>Cytophagia</taxon>
        <taxon>Cytophagales</taxon>
        <taxon>Cyclobacteriaceae</taxon>
        <taxon>Mongoliitalea</taxon>
    </lineage>
</organism>
<dbReference type="RefSeq" id="WP_189578936.1">
    <property type="nucleotide sequence ID" value="NZ_BMYF01000002.1"/>
</dbReference>